<sequence>MDPPTTPPKPRGHVSTSGTQSSQSRRTSRDFIGANVYDVKDVYEKWTETVQFHTFLLFLLSLVMETKDTTVERLSDVLQSLLSDAVVLCNTERTNDIEEGTMESAFSEPVHGGQREKKMNNLQNLLLNFREITGERGRYAPFCELANRILEMIREKPGCSETDLRPARDDDDHLVFLRNDPMSQDVSVDKHLLSSATVRESDVVGLALYEARVTAETQPQLSKSGTTDWLGA</sequence>
<gene>
    <name evidence="2" type="ORF">NEOLEDRAFT_294255</name>
</gene>
<accession>A0A165T0V4</accession>
<dbReference type="Proteomes" id="UP000076761">
    <property type="component" value="Unassembled WGS sequence"/>
</dbReference>
<feature type="compositionally biased region" description="Low complexity" evidence="1">
    <location>
        <begin position="15"/>
        <end position="25"/>
    </location>
</feature>
<name>A0A165T0V4_9AGAM</name>
<dbReference type="OrthoDB" id="5569250at2759"/>
<dbReference type="STRING" id="1314782.A0A165T0V4"/>
<protein>
    <submittedName>
        <fullName evidence="2">Uncharacterized protein</fullName>
    </submittedName>
</protein>
<dbReference type="InParanoid" id="A0A165T0V4"/>
<proteinExistence type="predicted"/>
<keyword evidence="3" id="KW-1185">Reference proteome</keyword>
<feature type="region of interest" description="Disordered" evidence="1">
    <location>
        <begin position="1"/>
        <end position="27"/>
    </location>
</feature>
<dbReference type="EMBL" id="KV425569">
    <property type="protein sequence ID" value="KZT25967.1"/>
    <property type="molecule type" value="Genomic_DNA"/>
</dbReference>
<reference evidence="2 3" key="1">
    <citation type="journal article" date="2016" name="Mol. Biol. Evol.">
        <title>Comparative Genomics of Early-Diverging Mushroom-Forming Fungi Provides Insights into the Origins of Lignocellulose Decay Capabilities.</title>
        <authorList>
            <person name="Nagy L.G."/>
            <person name="Riley R."/>
            <person name="Tritt A."/>
            <person name="Adam C."/>
            <person name="Daum C."/>
            <person name="Floudas D."/>
            <person name="Sun H."/>
            <person name="Yadav J.S."/>
            <person name="Pangilinan J."/>
            <person name="Larsson K.H."/>
            <person name="Matsuura K."/>
            <person name="Barry K."/>
            <person name="Labutti K."/>
            <person name="Kuo R."/>
            <person name="Ohm R.A."/>
            <person name="Bhattacharya S.S."/>
            <person name="Shirouzu T."/>
            <person name="Yoshinaga Y."/>
            <person name="Martin F.M."/>
            <person name="Grigoriev I.V."/>
            <person name="Hibbett D.S."/>
        </authorList>
    </citation>
    <scope>NUCLEOTIDE SEQUENCE [LARGE SCALE GENOMIC DNA]</scope>
    <source>
        <strain evidence="2 3">HHB14362 ss-1</strain>
    </source>
</reference>
<organism evidence="2 3">
    <name type="scientific">Neolentinus lepideus HHB14362 ss-1</name>
    <dbReference type="NCBI Taxonomy" id="1314782"/>
    <lineage>
        <taxon>Eukaryota</taxon>
        <taxon>Fungi</taxon>
        <taxon>Dikarya</taxon>
        <taxon>Basidiomycota</taxon>
        <taxon>Agaricomycotina</taxon>
        <taxon>Agaricomycetes</taxon>
        <taxon>Gloeophyllales</taxon>
        <taxon>Gloeophyllaceae</taxon>
        <taxon>Neolentinus</taxon>
    </lineage>
</organism>
<evidence type="ECO:0000313" key="3">
    <source>
        <dbReference type="Proteomes" id="UP000076761"/>
    </source>
</evidence>
<dbReference type="AlphaFoldDB" id="A0A165T0V4"/>
<evidence type="ECO:0000256" key="1">
    <source>
        <dbReference type="SAM" id="MobiDB-lite"/>
    </source>
</evidence>
<evidence type="ECO:0000313" key="2">
    <source>
        <dbReference type="EMBL" id="KZT25967.1"/>
    </source>
</evidence>